<accession>A8NSR4</accession>
<dbReference type="GeneID" id="6012616"/>
<feature type="compositionally biased region" description="Polar residues" evidence="1">
    <location>
        <begin position="1"/>
        <end position="11"/>
    </location>
</feature>
<sequence>MNGFQVSTGPVDNSDIGQGYDSYPNLSLGASTGASHPNGDSDVPDQWTARGPIASGQ</sequence>
<dbReference type="RefSeq" id="XP_001836076.2">
    <property type="nucleotide sequence ID" value="XM_001836024.2"/>
</dbReference>
<proteinExistence type="predicted"/>
<reference evidence="2 3" key="1">
    <citation type="journal article" date="2010" name="Proc. Natl. Acad. Sci. U.S.A.">
        <title>Insights into evolution of multicellular fungi from the assembled chromosomes of the mushroom Coprinopsis cinerea (Coprinus cinereus).</title>
        <authorList>
            <person name="Stajich J.E."/>
            <person name="Wilke S.K."/>
            <person name="Ahren D."/>
            <person name="Au C.H."/>
            <person name="Birren B.W."/>
            <person name="Borodovsky M."/>
            <person name="Burns C."/>
            <person name="Canback B."/>
            <person name="Casselton L.A."/>
            <person name="Cheng C.K."/>
            <person name="Deng J."/>
            <person name="Dietrich F.S."/>
            <person name="Fargo D.C."/>
            <person name="Farman M.L."/>
            <person name="Gathman A.C."/>
            <person name="Goldberg J."/>
            <person name="Guigo R."/>
            <person name="Hoegger P.J."/>
            <person name="Hooker J.B."/>
            <person name="Huggins A."/>
            <person name="James T.Y."/>
            <person name="Kamada T."/>
            <person name="Kilaru S."/>
            <person name="Kodira C."/>
            <person name="Kues U."/>
            <person name="Kupfer D."/>
            <person name="Kwan H.S."/>
            <person name="Lomsadze A."/>
            <person name="Li W."/>
            <person name="Lilly W.W."/>
            <person name="Ma L.J."/>
            <person name="Mackey A.J."/>
            <person name="Manning G."/>
            <person name="Martin F."/>
            <person name="Muraguchi H."/>
            <person name="Natvig D.O."/>
            <person name="Palmerini H."/>
            <person name="Ramesh M.A."/>
            <person name="Rehmeyer C.J."/>
            <person name="Roe B.A."/>
            <person name="Shenoy N."/>
            <person name="Stanke M."/>
            <person name="Ter-Hovhannisyan V."/>
            <person name="Tunlid A."/>
            <person name="Velagapudi R."/>
            <person name="Vision T.J."/>
            <person name="Zeng Q."/>
            <person name="Zolan M.E."/>
            <person name="Pukkila P.J."/>
        </authorList>
    </citation>
    <scope>NUCLEOTIDE SEQUENCE [LARGE SCALE GENOMIC DNA]</scope>
    <source>
        <strain evidence="3">Okayama-7 / 130 / ATCC MYA-4618 / FGSC 9003</strain>
    </source>
</reference>
<dbReference type="AlphaFoldDB" id="A8NSR4"/>
<keyword evidence="3" id="KW-1185">Reference proteome</keyword>
<comment type="caution">
    <text evidence="2">The sequence shown here is derived from an EMBL/GenBank/DDBJ whole genome shotgun (WGS) entry which is preliminary data.</text>
</comment>
<dbReference type="HOGENOM" id="CLU_2996433_0_0_1"/>
<evidence type="ECO:0000313" key="3">
    <source>
        <dbReference type="Proteomes" id="UP000001861"/>
    </source>
</evidence>
<name>A8NSR4_COPC7</name>
<dbReference type="VEuPathDB" id="FungiDB:CC1G_05069"/>
<feature type="compositionally biased region" description="Polar residues" evidence="1">
    <location>
        <begin position="24"/>
        <end position="35"/>
    </location>
</feature>
<protein>
    <submittedName>
        <fullName evidence="2">Uncharacterized protein</fullName>
    </submittedName>
</protein>
<dbReference type="KEGG" id="cci:CC1G_05069"/>
<dbReference type="EMBL" id="AACS02000008">
    <property type="protein sequence ID" value="EAU85852.2"/>
    <property type="molecule type" value="Genomic_DNA"/>
</dbReference>
<dbReference type="InParanoid" id="A8NSR4"/>
<gene>
    <name evidence="2" type="ORF">CC1G_05069</name>
</gene>
<evidence type="ECO:0000256" key="1">
    <source>
        <dbReference type="SAM" id="MobiDB-lite"/>
    </source>
</evidence>
<dbReference type="Proteomes" id="UP000001861">
    <property type="component" value="Unassembled WGS sequence"/>
</dbReference>
<organism evidence="2 3">
    <name type="scientific">Coprinopsis cinerea (strain Okayama-7 / 130 / ATCC MYA-4618 / FGSC 9003)</name>
    <name type="common">Inky cap fungus</name>
    <name type="synonym">Hormographiella aspergillata</name>
    <dbReference type="NCBI Taxonomy" id="240176"/>
    <lineage>
        <taxon>Eukaryota</taxon>
        <taxon>Fungi</taxon>
        <taxon>Dikarya</taxon>
        <taxon>Basidiomycota</taxon>
        <taxon>Agaricomycotina</taxon>
        <taxon>Agaricomycetes</taxon>
        <taxon>Agaricomycetidae</taxon>
        <taxon>Agaricales</taxon>
        <taxon>Agaricineae</taxon>
        <taxon>Psathyrellaceae</taxon>
        <taxon>Coprinopsis</taxon>
    </lineage>
</organism>
<feature type="region of interest" description="Disordered" evidence="1">
    <location>
        <begin position="1"/>
        <end position="57"/>
    </location>
</feature>
<evidence type="ECO:0000313" key="2">
    <source>
        <dbReference type="EMBL" id="EAU85852.2"/>
    </source>
</evidence>